<dbReference type="InterPro" id="IPR036661">
    <property type="entry name" value="Luciferase-like_sf"/>
</dbReference>
<comment type="similarity">
    <text evidence="5">Belongs to the NtaA/SnaA/DszA monooxygenase family.</text>
</comment>
<keyword evidence="1 6" id="KW-0285">Flavoprotein</keyword>
<dbReference type="PANTHER" id="PTHR30011">
    <property type="entry name" value="ALKANESULFONATE MONOOXYGENASE-RELATED"/>
    <property type="match status" value="1"/>
</dbReference>
<dbReference type="RefSeq" id="WP_013091121.1">
    <property type="nucleotide sequence ID" value="NC_014118.1"/>
</dbReference>
<evidence type="ECO:0000313" key="10">
    <source>
        <dbReference type="Proteomes" id="UP000002190"/>
    </source>
</evidence>
<feature type="binding site" evidence="6">
    <location>
        <position position="147"/>
    </location>
    <ligand>
        <name>FMN</name>
        <dbReference type="ChEBI" id="CHEBI:58210"/>
    </ligand>
</feature>
<dbReference type="AlphaFoldDB" id="D5WF13"/>
<dbReference type="GeneID" id="301094591"/>
<reference evidence="10" key="1">
    <citation type="submission" date="2010-04" db="EMBL/GenBank/DDBJ databases">
        <title>Complete sequence of chromosome 2 of Burkholderia sp. CCGE1002.</title>
        <authorList>
            <consortium name="US DOE Joint Genome Institute"/>
            <person name="Lucas S."/>
            <person name="Copeland A."/>
            <person name="Lapidus A."/>
            <person name="Cheng J.-F."/>
            <person name="Bruce D."/>
            <person name="Goodwin L."/>
            <person name="Pitluck S."/>
            <person name="Chertkov O."/>
            <person name="Detter J.C."/>
            <person name="Han C."/>
            <person name="Tapia R."/>
            <person name="Land M."/>
            <person name="Hauser L."/>
            <person name="Kyrpides N."/>
            <person name="Ovchinnikova G."/>
            <person name="Martinez-Romero E."/>
            <person name="Hernandez M.A.R."/>
            <person name="Tiedje J.M."/>
            <person name="Woyke T."/>
        </authorList>
    </citation>
    <scope>NUCLEOTIDE SEQUENCE [LARGE SCALE GENOMIC DNA]</scope>
    <source>
        <strain evidence="10">CCGE1002</strain>
    </source>
</reference>
<dbReference type="Proteomes" id="UP000002190">
    <property type="component" value="Chromosome 2"/>
</dbReference>
<dbReference type="NCBIfam" id="TIGR03860">
    <property type="entry name" value="FMN_nitrolo"/>
    <property type="match status" value="1"/>
</dbReference>
<dbReference type="eggNOG" id="COG2141">
    <property type="taxonomic scope" value="Bacteria"/>
</dbReference>
<organism evidence="9 10">
    <name type="scientific">Paraburkholderia atlantica</name>
    <dbReference type="NCBI Taxonomy" id="2654982"/>
    <lineage>
        <taxon>Bacteria</taxon>
        <taxon>Pseudomonadati</taxon>
        <taxon>Pseudomonadota</taxon>
        <taxon>Betaproteobacteria</taxon>
        <taxon>Burkholderiales</taxon>
        <taxon>Burkholderiaceae</taxon>
        <taxon>Paraburkholderia</taxon>
    </lineage>
</organism>
<evidence type="ECO:0000256" key="4">
    <source>
        <dbReference type="ARBA" id="ARBA00023033"/>
    </source>
</evidence>
<keyword evidence="3" id="KW-0560">Oxidoreductase</keyword>
<feature type="region of interest" description="Disordered" evidence="7">
    <location>
        <begin position="438"/>
        <end position="459"/>
    </location>
</feature>
<dbReference type="PANTHER" id="PTHR30011:SF16">
    <property type="entry name" value="C2H2 FINGER DOMAIN TRANSCRIPTION FACTOR (EUROFUNG)-RELATED"/>
    <property type="match status" value="1"/>
</dbReference>
<dbReference type="HOGENOM" id="CLU_022256_1_2_4"/>
<proteinExistence type="inferred from homology"/>
<dbReference type="PIRSF" id="PIRSF000337">
    <property type="entry name" value="NTA_MOA"/>
    <property type="match status" value="1"/>
</dbReference>
<evidence type="ECO:0000256" key="7">
    <source>
        <dbReference type="SAM" id="MobiDB-lite"/>
    </source>
</evidence>
<evidence type="ECO:0000256" key="6">
    <source>
        <dbReference type="PIRSR" id="PIRSR000337-1"/>
    </source>
</evidence>
<feature type="binding site" evidence="6">
    <location>
        <position position="143"/>
    </location>
    <ligand>
        <name>FMN</name>
        <dbReference type="ChEBI" id="CHEBI:58210"/>
    </ligand>
</feature>
<sequence length="459" mass="50205">MSHRKLNFGIMLQGAGSHMNSWKHPAGPADASVNLNFFVDTVRKAEAHGIAFAFVADGLYINEKSVPHFLNRFEPVSILSALATVTSKIGLAGTVSTSYSDPFTVARQFASLDLISGGRAGWNVVTTPLEGTAKNYGGSHPEHALRYEIADEYLSVAQGLWDSWDDDAFVRDRERGVFFERDKLHTLDHEGKFFQVAGPLNIQRSAQGQPVIFQAGSSDAGIALAGKYADAVFTHSVSIEETRAFAQRVKDSAVEHGRSRDDVKIFPGISPIVGATVEEAEAKYRAIRELLTIDEALAYLGRYFDHHDFTQYPLDEPFPELGEIGRNSFRSTTDRIKAEARRKGSTLREVALEVATPRTHFLGTPAQIADELIRWLDAGAADGFILGFAVQAQGLDDFVRYVLPELERRGRYERTLTGSTLRDHLGLPRKASRYAAAAELADPADPADPADTANAAAVA</sequence>
<feature type="binding site" evidence="6">
    <location>
        <position position="57"/>
    </location>
    <ligand>
        <name>FMN</name>
        <dbReference type="ChEBI" id="CHEBI:58210"/>
    </ligand>
</feature>
<evidence type="ECO:0000259" key="8">
    <source>
        <dbReference type="Pfam" id="PF00296"/>
    </source>
</evidence>
<reference evidence="9 10" key="2">
    <citation type="journal article" date="2012" name="J. Bacteriol.">
        <title>Genome Sequences of Burkholderia sp. Strains CCGE1002 and H160, Isolated from Legume Nodules in Mexico and Brazil.</title>
        <authorList>
            <person name="Ormeno-Orrillo E."/>
            <person name="Rogel M.A."/>
            <person name="Chueire L.M."/>
            <person name="Tiedje J.M."/>
            <person name="Martinez-Romero E."/>
            <person name="Hungria M."/>
        </authorList>
    </citation>
    <scope>NUCLEOTIDE SEQUENCE [LARGE SCALE GENOMIC DNA]</scope>
    <source>
        <strain evidence="9 10">CCGE1002</strain>
    </source>
</reference>
<evidence type="ECO:0000256" key="5">
    <source>
        <dbReference type="ARBA" id="ARBA00033748"/>
    </source>
</evidence>
<feature type="domain" description="Luciferase-like" evidence="8">
    <location>
        <begin position="22"/>
        <end position="380"/>
    </location>
</feature>
<dbReference type="EMBL" id="CP002014">
    <property type="protein sequence ID" value="ADG17318.1"/>
    <property type="molecule type" value="Genomic_DNA"/>
</dbReference>
<evidence type="ECO:0000256" key="3">
    <source>
        <dbReference type="ARBA" id="ARBA00023002"/>
    </source>
</evidence>
<evidence type="ECO:0000256" key="1">
    <source>
        <dbReference type="ARBA" id="ARBA00022630"/>
    </source>
</evidence>
<feature type="binding site" evidence="6">
    <location>
        <position position="217"/>
    </location>
    <ligand>
        <name>FMN</name>
        <dbReference type="ChEBI" id="CHEBI:58210"/>
    </ligand>
</feature>
<dbReference type="GO" id="GO:0016705">
    <property type="term" value="F:oxidoreductase activity, acting on paired donors, with incorporation or reduction of molecular oxygen"/>
    <property type="evidence" value="ECO:0007669"/>
    <property type="project" value="InterPro"/>
</dbReference>
<keyword evidence="2 6" id="KW-0288">FMN</keyword>
<keyword evidence="4" id="KW-0503">Monooxygenase</keyword>
<protein>
    <submittedName>
        <fullName evidence="9">Flavin-dependent oxidoreductase</fullName>
    </submittedName>
</protein>
<dbReference type="InterPro" id="IPR011251">
    <property type="entry name" value="Luciferase-like_dom"/>
</dbReference>
<dbReference type="Pfam" id="PF00296">
    <property type="entry name" value="Bac_luciferase"/>
    <property type="match status" value="1"/>
</dbReference>
<dbReference type="SUPFAM" id="SSF51679">
    <property type="entry name" value="Bacterial luciferase-like"/>
    <property type="match status" value="1"/>
</dbReference>
<gene>
    <name evidence="9" type="ordered locus">BC1002_3276</name>
</gene>
<feature type="binding site" evidence="6">
    <location>
        <position position="218"/>
    </location>
    <ligand>
        <name>FMN</name>
        <dbReference type="ChEBI" id="CHEBI:58210"/>
    </ligand>
</feature>
<evidence type="ECO:0000256" key="2">
    <source>
        <dbReference type="ARBA" id="ARBA00022643"/>
    </source>
</evidence>
<dbReference type="InterPro" id="IPR016215">
    <property type="entry name" value="NTA_MOA"/>
</dbReference>
<accession>D5WF13</accession>
<dbReference type="GO" id="GO:0004497">
    <property type="term" value="F:monooxygenase activity"/>
    <property type="evidence" value="ECO:0007669"/>
    <property type="project" value="UniProtKB-KW"/>
</dbReference>
<dbReference type="InterPro" id="IPR051260">
    <property type="entry name" value="Diverse_substr_monoxygenases"/>
</dbReference>
<dbReference type="CDD" id="cd01095">
    <property type="entry name" value="Nitrilotriacetate_monoxgenase"/>
    <property type="match status" value="1"/>
</dbReference>
<dbReference type="Gene3D" id="3.20.20.30">
    <property type="entry name" value="Luciferase-like domain"/>
    <property type="match status" value="1"/>
</dbReference>
<feature type="binding site" evidence="6">
    <location>
        <position position="94"/>
    </location>
    <ligand>
        <name>FMN</name>
        <dbReference type="ChEBI" id="CHEBI:58210"/>
    </ligand>
</feature>
<dbReference type="STRING" id="640511.BC1002_3276"/>
<name>D5WF13_PARAM</name>
<dbReference type="KEGG" id="bge:BC1002_3276"/>
<evidence type="ECO:0000313" key="9">
    <source>
        <dbReference type="EMBL" id="ADG17318.1"/>
    </source>
</evidence>